<name>A0A1S7LE52_MAGMO</name>
<evidence type="ECO:0000313" key="1">
    <source>
        <dbReference type="EMBL" id="CRH05230.1"/>
    </source>
</evidence>
<dbReference type="NCBIfam" id="TIGR01863">
    <property type="entry name" value="cas_Csd1"/>
    <property type="match status" value="1"/>
</dbReference>
<organism evidence="1">
    <name type="scientific">Magnetococcus massalia (strain MO-1)</name>
    <dbReference type="NCBI Taxonomy" id="451514"/>
    <lineage>
        <taxon>Bacteria</taxon>
        <taxon>Pseudomonadati</taxon>
        <taxon>Pseudomonadota</taxon>
        <taxon>Magnetococcia</taxon>
        <taxon>Magnetococcales</taxon>
        <taxon>Magnetococcaceae</taxon>
        <taxon>Magnetococcus</taxon>
    </lineage>
</organism>
<proteinExistence type="predicted"/>
<protein>
    <recommendedName>
        <fullName evidence="2">CRISPR-associated protein, Csd1 family</fullName>
    </recommendedName>
</protein>
<evidence type="ECO:0008006" key="2">
    <source>
        <dbReference type="Google" id="ProtNLM"/>
    </source>
</evidence>
<reference evidence="1" key="1">
    <citation type="submission" date="2015-04" db="EMBL/GenBank/DDBJ databases">
        <authorList>
            <person name="Syromyatnikov M.Y."/>
            <person name="Popov V.N."/>
        </authorList>
    </citation>
    <scope>NUCLEOTIDE SEQUENCE</scope>
    <source>
        <strain evidence="1">MO-1</strain>
    </source>
</reference>
<dbReference type="Pfam" id="PF09709">
    <property type="entry name" value="Cas_Csd1"/>
    <property type="match status" value="1"/>
</dbReference>
<dbReference type="AlphaFoldDB" id="A0A1S7LE52"/>
<sequence>MSWMQMLHATYQQCQEKIPPIYHTTQQAQIEIFIDGLGNFHRAEVITDKKEATTLIPCTEKSSGRSGSKPINHPLCDKLQYVAKDFLQFGGQVTSGYAKDPVVPHQLFTADLNRWANSAQTHPKLKAIQAYVQKGRVIEDLIHAGILPVDDAGKPLNAWEGEKEQEPAIFKMVAKTPMDAFVRWQVEVIGSGESTTWQDQSLIQCWIEHYLEQQSEIALRGTCMVSGEESVLLAASHPAKLRHAADKAKLISSNDSSGFTYRGRFTQAEQVCGVGMEATQQTHNTLRWLIERQAYRQGDLQIVAWAVNGLHTPNPLVNSHDLMMDEEDDFELPEPVKPKDSNQAFGQRLARKIRGYRTQLGSLSDIVVMGLNSATPGRMSVIFYRELKSAEFLDRLERWHTQTSWQQNFGKKLQFEGAPAPRDIAEAAYGARLDDKLKSSTVQRLLPCIMDNQPLPKDLVDSVVHRVSNRVAYERGRNGYQWEWEKHLGIACALYRGFMQLEKEYTMALDRASSKRDYLYGRLLALAEHIEISVLNDAEKSRPTNAVRLMQRFSQRPNASWLTIHQALLPYKNRMQVNHPGQLVHLNREIQEVMDLFNHDEYLDDSPLSGEYLLGYYCQRSDLWTKKSDKNASGDKA</sequence>
<dbReference type="CDD" id="cd09757">
    <property type="entry name" value="Cas8c_I-C"/>
    <property type="match status" value="1"/>
</dbReference>
<gene>
    <name evidence="1" type="ORF">MAGMO_1034</name>
</gene>
<dbReference type="InterPro" id="IPR010144">
    <property type="entry name" value="CRISPR-assoc_prot_Csd1-typ"/>
</dbReference>
<accession>A0A1S7LE52</accession>
<dbReference type="EMBL" id="LO017727">
    <property type="protein sequence ID" value="CRH05230.1"/>
    <property type="molecule type" value="Genomic_DNA"/>
</dbReference>